<evidence type="ECO:0000256" key="6">
    <source>
        <dbReference type="RuleBase" id="RU363032"/>
    </source>
</evidence>
<dbReference type="KEGG" id="cwo:Cwoe_3263"/>
<evidence type="ECO:0000259" key="7">
    <source>
        <dbReference type="PROSITE" id="PS50928"/>
    </source>
</evidence>
<dbReference type="AlphaFoldDB" id="D3FEW4"/>
<gene>
    <name evidence="8" type="ordered locus">Cwoe_3263</name>
</gene>
<dbReference type="PANTHER" id="PTHR30177:SF33">
    <property type="entry name" value="POSSIBLE OSMOPROTECTANT (GLYCINE BETAINE_CARNITINE_CHOLINE_L-PROLINE) TRANSPORT INTEGRAL MEMBRANE PROTEIN ABC TRANSPORTER PROZ"/>
    <property type="match status" value="1"/>
</dbReference>
<evidence type="ECO:0000313" key="8">
    <source>
        <dbReference type="EMBL" id="ADB51681.1"/>
    </source>
</evidence>
<dbReference type="GO" id="GO:0031460">
    <property type="term" value="P:glycine betaine transport"/>
    <property type="evidence" value="ECO:0007669"/>
    <property type="project" value="TreeGrafter"/>
</dbReference>
<organism evidence="8 9">
    <name type="scientific">Conexibacter woesei (strain DSM 14684 / CCUG 47730 / CIP 108061 / JCM 11494 / NBRC 100937 / ID131577)</name>
    <dbReference type="NCBI Taxonomy" id="469383"/>
    <lineage>
        <taxon>Bacteria</taxon>
        <taxon>Bacillati</taxon>
        <taxon>Actinomycetota</taxon>
        <taxon>Thermoleophilia</taxon>
        <taxon>Solirubrobacterales</taxon>
        <taxon>Conexibacteraceae</taxon>
        <taxon>Conexibacter</taxon>
    </lineage>
</organism>
<dbReference type="InterPro" id="IPR051204">
    <property type="entry name" value="ABC_transp_perm/SBD"/>
</dbReference>
<dbReference type="Proteomes" id="UP000008229">
    <property type="component" value="Chromosome"/>
</dbReference>
<keyword evidence="9" id="KW-1185">Reference proteome</keyword>
<dbReference type="GO" id="GO:0055085">
    <property type="term" value="P:transmembrane transport"/>
    <property type="evidence" value="ECO:0007669"/>
    <property type="project" value="InterPro"/>
</dbReference>
<sequence>MNDFIDAFKFIGENTALLWELTLDHLALTAASMAIALVIAIPLGVWLGHLHRFSFAAINISNVGRALPSLAVISIGVALLGIGFVNVMVALVILAVPLMLTNAYVAVDGVDRDAVEAARGMGMTPTEVLLRVELPLALPLIFAGIRTAVVYVIATATLGSVAGASTLGDIIVDQATYRLPGVLGAAMCVAALALVAELLFAGLQRAVTPRGLRAARVPAAVGPTAAETL</sequence>
<evidence type="ECO:0000256" key="1">
    <source>
        <dbReference type="ARBA" id="ARBA00004141"/>
    </source>
</evidence>
<feature type="transmembrane region" description="Helical" evidence="6">
    <location>
        <begin position="26"/>
        <end position="50"/>
    </location>
</feature>
<evidence type="ECO:0000256" key="4">
    <source>
        <dbReference type="ARBA" id="ARBA00022989"/>
    </source>
</evidence>
<comment type="similarity">
    <text evidence="6">Belongs to the binding-protein-dependent transport system permease family.</text>
</comment>
<keyword evidence="4 6" id="KW-1133">Transmembrane helix</keyword>
<name>D3FEW4_CONWI</name>
<protein>
    <submittedName>
        <fullName evidence="8">Binding-protein-dependent transport systems inner membrane component</fullName>
    </submittedName>
</protein>
<dbReference type="InterPro" id="IPR035906">
    <property type="entry name" value="MetI-like_sf"/>
</dbReference>
<reference evidence="8 9" key="1">
    <citation type="journal article" date="2010" name="Stand. Genomic Sci.">
        <title>Complete genome sequence of Conexibacter woesei type strain (ID131577).</title>
        <authorList>
            <person name="Pukall R."/>
            <person name="Lapidus A."/>
            <person name="Glavina Del Rio T."/>
            <person name="Copeland A."/>
            <person name="Tice H."/>
            <person name="Cheng J.-F."/>
            <person name="Lucas S."/>
            <person name="Chen F."/>
            <person name="Nolan M."/>
            <person name="Bruce D."/>
            <person name="Goodwin L."/>
            <person name="Pitluck S."/>
            <person name="Mavromatis K."/>
            <person name="Ivanova N."/>
            <person name="Ovchinnikova G."/>
            <person name="Pati A."/>
            <person name="Chen A."/>
            <person name="Palaniappan K."/>
            <person name="Land M."/>
            <person name="Hauser L."/>
            <person name="Chang Y.-J."/>
            <person name="Jeffries C.D."/>
            <person name="Chain P."/>
            <person name="Meincke L."/>
            <person name="Sims D."/>
            <person name="Brettin T."/>
            <person name="Detter J.C."/>
            <person name="Rohde M."/>
            <person name="Goeker M."/>
            <person name="Bristow J."/>
            <person name="Eisen J.A."/>
            <person name="Markowitz V."/>
            <person name="Kyrpides N.C."/>
            <person name="Klenk H.-P."/>
            <person name="Hugenholtz P."/>
        </authorList>
    </citation>
    <scope>NUCLEOTIDE SEQUENCE [LARGE SCALE GENOMIC DNA]</scope>
    <source>
        <strain evidence="9">DSM 14684 / CIP 108061 / JCM 11494 / NBRC 100937 / ID131577</strain>
    </source>
</reference>
<dbReference type="RefSeq" id="WP_012934732.1">
    <property type="nucleotide sequence ID" value="NC_013739.1"/>
</dbReference>
<dbReference type="PANTHER" id="PTHR30177">
    <property type="entry name" value="GLYCINE BETAINE/L-PROLINE TRANSPORT SYSTEM PERMEASE PROTEIN PROW"/>
    <property type="match status" value="1"/>
</dbReference>
<dbReference type="InterPro" id="IPR000515">
    <property type="entry name" value="MetI-like"/>
</dbReference>
<dbReference type="OrthoDB" id="9801163at2"/>
<keyword evidence="2 6" id="KW-0813">Transport</keyword>
<evidence type="ECO:0000256" key="2">
    <source>
        <dbReference type="ARBA" id="ARBA00022448"/>
    </source>
</evidence>
<feature type="transmembrane region" description="Helical" evidence="6">
    <location>
        <begin position="88"/>
        <end position="107"/>
    </location>
</feature>
<dbReference type="Pfam" id="PF00528">
    <property type="entry name" value="BPD_transp_1"/>
    <property type="match status" value="1"/>
</dbReference>
<evidence type="ECO:0000256" key="3">
    <source>
        <dbReference type="ARBA" id="ARBA00022692"/>
    </source>
</evidence>
<accession>D3FEW4</accession>
<reference evidence="9" key="2">
    <citation type="submission" date="2010-01" db="EMBL/GenBank/DDBJ databases">
        <title>The complete genome of Conexibacter woesei DSM 14684.</title>
        <authorList>
            <consortium name="US DOE Joint Genome Institute (JGI-PGF)"/>
            <person name="Lucas S."/>
            <person name="Copeland A."/>
            <person name="Lapidus A."/>
            <person name="Glavina del Rio T."/>
            <person name="Dalin E."/>
            <person name="Tice H."/>
            <person name="Bruce D."/>
            <person name="Goodwin L."/>
            <person name="Pitluck S."/>
            <person name="Kyrpides N."/>
            <person name="Mavromatis K."/>
            <person name="Ivanova N."/>
            <person name="Mikhailova N."/>
            <person name="Chertkov O."/>
            <person name="Brettin T."/>
            <person name="Detter J.C."/>
            <person name="Han C."/>
            <person name="Larimer F."/>
            <person name="Land M."/>
            <person name="Hauser L."/>
            <person name="Markowitz V."/>
            <person name="Cheng J.-F."/>
            <person name="Hugenholtz P."/>
            <person name="Woyke T."/>
            <person name="Wu D."/>
            <person name="Pukall R."/>
            <person name="Steenblock K."/>
            <person name="Schneider S."/>
            <person name="Klenk H.-P."/>
            <person name="Eisen J.A."/>
        </authorList>
    </citation>
    <scope>NUCLEOTIDE SEQUENCE [LARGE SCALE GENOMIC DNA]</scope>
    <source>
        <strain evidence="9">DSM 14684 / CIP 108061 / JCM 11494 / NBRC 100937 / ID131577</strain>
    </source>
</reference>
<feature type="transmembrane region" description="Helical" evidence="6">
    <location>
        <begin position="182"/>
        <end position="203"/>
    </location>
</feature>
<evidence type="ECO:0000313" key="9">
    <source>
        <dbReference type="Proteomes" id="UP000008229"/>
    </source>
</evidence>
<dbReference type="EMBL" id="CP001854">
    <property type="protein sequence ID" value="ADB51681.1"/>
    <property type="molecule type" value="Genomic_DNA"/>
</dbReference>
<comment type="subcellular location">
    <subcellularLocation>
        <location evidence="6">Cell membrane</location>
        <topology evidence="6">Multi-pass membrane protein</topology>
    </subcellularLocation>
    <subcellularLocation>
        <location evidence="1">Membrane</location>
        <topology evidence="1">Multi-pass membrane protein</topology>
    </subcellularLocation>
</comment>
<dbReference type="CDD" id="cd06261">
    <property type="entry name" value="TM_PBP2"/>
    <property type="match status" value="1"/>
</dbReference>
<feature type="transmembrane region" description="Helical" evidence="6">
    <location>
        <begin position="62"/>
        <end position="82"/>
    </location>
</feature>
<dbReference type="eggNOG" id="COG1174">
    <property type="taxonomic scope" value="Bacteria"/>
</dbReference>
<evidence type="ECO:0000256" key="5">
    <source>
        <dbReference type="ARBA" id="ARBA00023136"/>
    </source>
</evidence>
<feature type="domain" description="ABC transmembrane type-1" evidence="7">
    <location>
        <begin position="22"/>
        <end position="200"/>
    </location>
</feature>
<dbReference type="Gene3D" id="1.10.3720.10">
    <property type="entry name" value="MetI-like"/>
    <property type="match status" value="1"/>
</dbReference>
<keyword evidence="5 6" id="KW-0472">Membrane</keyword>
<dbReference type="GO" id="GO:0005886">
    <property type="term" value="C:plasma membrane"/>
    <property type="evidence" value="ECO:0007669"/>
    <property type="project" value="UniProtKB-SubCell"/>
</dbReference>
<keyword evidence="3 6" id="KW-0812">Transmembrane</keyword>
<dbReference type="PROSITE" id="PS50928">
    <property type="entry name" value="ABC_TM1"/>
    <property type="match status" value="1"/>
</dbReference>
<proteinExistence type="inferred from homology"/>
<dbReference type="HOGENOM" id="CLU_046113_7_2_11"/>
<dbReference type="SUPFAM" id="SSF161098">
    <property type="entry name" value="MetI-like"/>
    <property type="match status" value="1"/>
</dbReference>
<dbReference type="STRING" id="469383.Cwoe_3263"/>